<dbReference type="PANTHER" id="PTHR43096">
    <property type="entry name" value="DNAJ HOMOLOG 1, MITOCHONDRIAL-RELATED"/>
    <property type="match status" value="1"/>
</dbReference>
<dbReference type="GO" id="GO:0009408">
    <property type="term" value="P:response to heat"/>
    <property type="evidence" value="ECO:0007669"/>
    <property type="project" value="InterPro"/>
</dbReference>
<dbReference type="Pfam" id="PF00684">
    <property type="entry name" value="DnaJ_CXXCXGXG"/>
    <property type="match status" value="1"/>
</dbReference>
<feature type="binding site" evidence="9">
    <location>
        <position position="161"/>
    </location>
    <ligand>
        <name>Zn(2+)</name>
        <dbReference type="ChEBI" id="CHEBI:29105"/>
        <label>1</label>
    </ligand>
</feature>
<dbReference type="CDD" id="cd06257">
    <property type="entry name" value="DnaJ"/>
    <property type="match status" value="1"/>
</dbReference>
<feature type="repeat" description="CXXCXGXG motif" evidence="9">
    <location>
        <begin position="204"/>
        <end position="211"/>
    </location>
</feature>
<dbReference type="RefSeq" id="WP_169699548.1">
    <property type="nucleotide sequence ID" value="NZ_LS974202.1"/>
</dbReference>
<feature type="binding site" evidence="9">
    <location>
        <position position="218"/>
    </location>
    <ligand>
        <name>Zn(2+)</name>
        <dbReference type="ChEBI" id="CHEBI:29105"/>
        <label>1</label>
    </ligand>
</feature>
<dbReference type="CDD" id="cd10747">
    <property type="entry name" value="DnaJ_C"/>
    <property type="match status" value="1"/>
</dbReference>
<dbReference type="InterPro" id="IPR002939">
    <property type="entry name" value="DnaJ_C"/>
</dbReference>
<evidence type="ECO:0000256" key="4">
    <source>
        <dbReference type="ARBA" id="ARBA00022833"/>
    </source>
</evidence>
<dbReference type="AlphaFoldDB" id="A0A7Z7LGM6"/>
<feature type="zinc finger region" description="CR-type" evidence="10">
    <location>
        <begin position="148"/>
        <end position="230"/>
    </location>
</feature>
<dbReference type="InterPro" id="IPR036869">
    <property type="entry name" value="J_dom_sf"/>
</dbReference>
<keyword evidence="9" id="KW-0346">Stress response</keyword>
<dbReference type="HAMAP" id="MF_01152">
    <property type="entry name" value="DnaJ"/>
    <property type="match status" value="1"/>
</dbReference>
<dbReference type="InterPro" id="IPR036410">
    <property type="entry name" value="HSP_DnaJ_Cys-rich_dom_sf"/>
</dbReference>
<proteinExistence type="inferred from homology"/>
<feature type="repeat" description="CXXCXGXG motif" evidence="9">
    <location>
        <begin position="218"/>
        <end position="225"/>
    </location>
</feature>
<dbReference type="KEGG" id="minf:MESINF_1956"/>
<keyword evidence="4 9" id="KW-0862">Zinc</keyword>
<feature type="repeat" description="CXXCXGXG motif" evidence="9">
    <location>
        <begin position="178"/>
        <end position="185"/>
    </location>
</feature>
<evidence type="ECO:0000256" key="5">
    <source>
        <dbReference type="ARBA" id="ARBA00023186"/>
    </source>
</evidence>
<comment type="subcellular location">
    <subcellularLocation>
        <location evidence="9">Cytoplasm</location>
    </subcellularLocation>
</comment>
<dbReference type="SUPFAM" id="SSF49493">
    <property type="entry name" value="HSP40/DnaJ peptide-binding domain"/>
    <property type="match status" value="2"/>
</dbReference>
<dbReference type="Gene3D" id="1.10.287.110">
    <property type="entry name" value="DnaJ domain"/>
    <property type="match status" value="1"/>
</dbReference>
<dbReference type="GO" id="GO:0008270">
    <property type="term" value="F:zinc ion binding"/>
    <property type="evidence" value="ECO:0007669"/>
    <property type="project" value="UniProtKB-UniRule"/>
</dbReference>
<feature type="binding site" evidence="9">
    <location>
        <position position="181"/>
    </location>
    <ligand>
        <name>Zn(2+)</name>
        <dbReference type="ChEBI" id="CHEBI:29105"/>
        <label>2</label>
    </ligand>
</feature>
<evidence type="ECO:0000259" key="12">
    <source>
        <dbReference type="PROSITE" id="PS51188"/>
    </source>
</evidence>
<evidence type="ECO:0000256" key="6">
    <source>
        <dbReference type="ARBA" id="ARBA00053423"/>
    </source>
</evidence>
<keyword evidence="14" id="KW-1185">Reference proteome</keyword>
<dbReference type="Pfam" id="PF01556">
    <property type="entry name" value="DnaJ_C"/>
    <property type="match status" value="1"/>
</dbReference>
<keyword evidence="9" id="KW-0963">Cytoplasm</keyword>
<comment type="domain">
    <text evidence="9">The J domain is necessary and sufficient to stimulate DnaK ATPase activity. Zinc center 1 plays an important role in the autonomous, DnaK-independent chaperone activity of DnaJ. Zinc center 2 is essential for interaction with DnaK and for DnaJ activity.</text>
</comment>
<feature type="binding site" evidence="9">
    <location>
        <position position="178"/>
    </location>
    <ligand>
        <name>Zn(2+)</name>
        <dbReference type="ChEBI" id="CHEBI:29105"/>
        <label>2</label>
    </ligand>
</feature>
<dbReference type="InterPro" id="IPR001305">
    <property type="entry name" value="HSP_DnaJ_Cys-rich_dom"/>
</dbReference>
<evidence type="ECO:0000256" key="1">
    <source>
        <dbReference type="ARBA" id="ARBA00022723"/>
    </source>
</evidence>
<accession>A0A7Z7LGM6</accession>
<evidence type="ECO:0000256" key="2">
    <source>
        <dbReference type="ARBA" id="ARBA00022737"/>
    </source>
</evidence>
<feature type="repeat" description="CXXCXGXG motif" evidence="9">
    <location>
        <begin position="161"/>
        <end position="168"/>
    </location>
</feature>
<evidence type="ECO:0000256" key="3">
    <source>
        <dbReference type="ARBA" id="ARBA00022771"/>
    </source>
</evidence>
<dbReference type="Proteomes" id="UP000250796">
    <property type="component" value="Chromosome MESINF"/>
</dbReference>
<feature type="domain" description="CR-type" evidence="12">
    <location>
        <begin position="148"/>
        <end position="230"/>
    </location>
</feature>
<dbReference type="EMBL" id="LS974202">
    <property type="protein sequence ID" value="SSC13396.1"/>
    <property type="molecule type" value="Genomic_DNA"/>
</dbReference>
<dbReference type="Gene3D" id="2.10.230.10">
    <property type="entry name" value="Heat shock protein DnaJ, cysteine-rich domain"/>
    <property type="match status" value="1"/>
</dbReference>
<evidence type="ECO:0000256" key="10">
    <source>
        <dbReference type="PROSITE-ProRule" id="PRU00546"/>
    </source>
</evidence>
<dbReference type="InterPro" id="IPR018253">
    <property type="entry name" value="DnaJ_domain_CS"/>
</dbReference>
<feature type="domain" description="J" evidence="11">
    <location>
        <begin position="7"/>
        <end position="74"/>
    </location>
</feature>
<protein>
    <recommendedName>
        <fullName evidence="8 9">Chaperone protein DnaJ</fullName>
    </recommendedName>
</protein>
<reference evidence="13 14" key="1">
    <citation type="submission" date="2017-01" db="EMBL/GenBank/DDBJ databases">
        <authorList>
            <person name="Erauso G."/>
        </authorList>
    </citation>
    <scope>NUCLEOTIDE SEQUENCE [LARGE SCALE GENOMIC DNA]</scope>
    <source>
        <strain evidence="13">MESINF1</strain>
    </source>
</reference>
<dbReference type="FunFam" id="2.10.230.10:FF:000002">
    <property type="entry name" value="Molecular chaperone DnaJ"/>
    <property type="match status" value="1"/>
</dbReference>
<feature type="binding site" evidence="9">
    <location>
        <position position="207"/>
    </location>
    <ligand>
        <name>Zn(2+)</name>
        <dbReference type="ChEBI" id="CHEBI:29105"/>
        <label>2</label>
    </ligand>
</feature>
<dbReference type="NCBIfam" id="TIGR02349">
    <property type="entry name" value="DnaJ_bact"/>
    <property type="match status" value="1"/>
</dbReference>
<organism evidence="13 14">
    <name type="scientific">Mesotoga infera</name>
    <dbReference type="NCBI Taxonomy" id="1236046"/>
    <lineage>
        <taxon>Bacteria</taxon>
        <taxon>Thermotogati</taxon>
        <taxon>Thermotogota</taxon>
        <taxon>Thermotogae</taxon>
        <taxon>Kosmotogales</taxon>
        <taxon>Kosmotogaceae</taxon>
        <taxon>Mesotoga</taxon>
    </lineage>
</organism>
<dbReference type="PROSITE" id="PS51188">
    <property type="entry name" value="ZF_CR"/>
    <property type="match status" value="1"/>
</dbReference>
<keyword evidence="1 9" id="KW-0479">Metal-binding</keyword>
<dbReference type="PROSITE" id="PS50076">
    <property type="entry name" value="DNAJ_2"/>
    <property type="match status" value="1"/>
</dbReference>
<dbReference type="Pfam" id="PF00226">
    <property type="entry name" value="DnaJ"/>
    <property type="match status" value="1"/>
</dbReference>
<dbReference type="InterPro" id="IPR012724">
    <property type="entry name" value="DnaJ"/>
</dbReference>
<keyword evidence="5 9" id="KW-0143">Chaperone</keyword>
<dbReference type="GO" id="GO:0006260">
    <property type="term" value="P:DNA replication"/>
    <property type="evidence" value="ECO:0007669"/>
    <property type="project" value="UniProtKB-KW"/>
</dbReference>
<feature type="binding site" evidence="9">
    <location>
        <position position="221"/>
    </location>
    <ligand>
        <name>Zn(2+)</name>
        <dbReference type="ChEBI" id="CHEBI:29105"/>
        <label>1</label>
    </ligand>
</feature>
<dbReference type="GO" id="GO:0042026">
    <property type="term" value="P:protein refolding"/>
    <property type="evidence" value="ECO:0007669"/>
    <property type="project" value="TreeGrafter"/>
</dbReference>
<gene>
    <name evidence="9 13" type="primary">dnaJ</name>
    <name evidence="13" type="ORF">MESINF_1956</name>
</gene>
<dbReference type="PROSITE" id="PS00636">
    <property type="entry name" value="DNAJ_1"/>
    <property type="match status" value="1"/>
</dbReference>
<dbReference type="SMART" id="SM00271">
    <property type="entry name" value="DnaJ"/>
    <property type="match status" value="1"/>
</dbReference>
<comment type="subunit">
    <text evidence="9">Homodimer.</text>
</comment>
<keyword evidence="2 9" id="KW-0677">Repeat</keyword>
<feature type="binding site" evidence="9">
    <location>
        <position position="204"/>
    </location>
    <ligand>
        <name>Zn(2+)</name>
        <dbReference type="ChEBI" id="CHEBI:29105"/>
        <label>2</label>
    </ligand>
</feature>
<comment type="similarity">
    <text evidence="7 9">Belongs to the DnaJ family.</text>
</comment>
<dbReference type="GO" id="GO:0031072">
    <property type="term" value="F:heat shock protein binding"/>
    <property type="evidence" value="ECO:0007669"/>
    <property type="project" value="InterPro"/>
</dbReference>
<dbReference type="SUPFAM" id="SSF57938">
    <property type="entry name" value="DnaJ/Hsp40 cysteine-rich domain"/>
    <property type="match status" value="1"/>
</dbReference>
<evidence type="ECO:0000256" key="8">
    <source>
        <dbReference type="ARBA" id="ARBA00067609"/>
    </source>
</evidence>
<dbReference type="InterPro" id="IPR001623">
    <property type="entry name" value="DnaJ_domain"/>
</dbReference>
<comment type="function">
    <text evidence="6 9">Participates actively in the response to hyperosmotic and heat shock by preventing the aggregation of stress-denatured proteins and by disaggregating proteins, also in an autonomous, DnaK-independent fashion. Unfolded proteins bind initially to DnaJ; upon interaction with the DnaJ-bound protein, DnaK hydrolyzes its bound ATP, resulting in the formation of a stable complex. GrpE releases ADP from DnaK; ATP binding to DnaK triggers the release of the substrate protein, thus completing the reaction cycle. Several rounds of ATP-dependent interactions between DnaJ, DnaK and GrpE are required for fully efficient folding. Also involved, together with DnaK and GrpE, in the DNA replication of plasmids through activation of initiation proteins.</text>
</comment>
<dbReference type="CDD" id="cd10719">
    <property type="entry name" value="DnaJ_zf"/>
    <property type="match status" value="1"/>
</dbReference>
<evidence type="ECO:0000313" key="14">
    <source>
        <dbReference type="Proteomes" id="UP000250796"/>
    </source>
</evidence>
<dbReference type="GO" id="GO:0051082">
    <property type="term" value="F:unfolded protein binding"/>
    <property type="evidence" value="ECO:0007669"/>
    <property type="project" value="UniProtKB-UniRule"/>
</dbReference>
<evidence type="ECO:0000256" key="7">
    <source>
        <dbReference type="ARBA" id="ARBA00061004"/>
    </source>
</evidence>
<evidence type="ECO:0000256" key="9">
    <source>
        <dbReference type="HAMAP-Rule" id="MF_01152"/>
    </source>
</evidence>
<dbReference type="GO" id="GO:0005737">
    <property type="term" value="C:cytoplasm"/>
    <property type="evidence" value="ECO:0007669"/>
    <property type="project" value="UniProtKB-SubCell"/>
</dbReference>
<evidence type="ECO:0000313" key="13">
    <source>
        <dbReference type="EMBL" id="SSC13396.1"/>
    </source>
</evidence>
<dbReference type="SUPFAM" id="SSF46565">
    <property type="entry name" value="Chaperone J-domain"/>
    <property type="match status" value="1"/>
</dbReference>
<dbReference type="PRINTS" id="PR00625">
    <property type="entry name" value="JDOMAIN"/>
</dbReference>
<keyword evidence="3 9" id="KW-0863">Zinc-finger</keyword>
<dbReference type="FunFam" id="1.10.287.110:FF:000034">
    <property type="entry name" value="Chaperone protein DnaJ"/>
    <property type="match status" value="1"/>
</dbReference>
<dbReference type="PANTHER" id="PTHR43096:SF52">
    <property type="entry name" value="DNAJ HOMOLOG 1, MITOCHONDRIAL-RELATED"/>
    <property type="match status" value="1"/>
</dbReference>
<dbReference type="Gene3D" id="2.60.260.20">
    <property type="entry name" value="Urease metallochaperone UreE, N-terminal domain"/>
    <property type="match status" value="2"/>
</dbReference>
<dbReference type="NCBIfam" id="NF008035">
    <property type="entry name" value="PRK10767.1"/>
    <property type="match status" value="1"/>
</dbReference>
<sequence length="375" mass="40719">MAPSRKDYYEILGVPKTATPEDIRKAYRKLVKEWHPDAYKGEDKKSAEAKFKEIQEAYEVLSDQEKRATFDRFGYVGDPSAYSRGSGRTPGAEGGHFDDIFGDFQDVFDVFFGSNRAGGTARTQGPRAIRGEDIHASVVVDLKDVILGKKVILEYDRSTTCKSCNGNGSEGGTSYKTCPNCNGTGYIKEEHRSFFGIFSNTHACNTCGGSGRIIDKRCPDCGGRGTQKERHQVSVNIPAGVENGSTLRIGGHGNAGQNGGPSGDLYVSVRVEMPSEYRRNGNDLYVSKEIDYVEAALGTSIDVGLPEGGSETLKIPAGTSPNTVFRMKNLGVPNISGSKRGDLLVTVRVNIGRPSSREKKLLQQIAKLKNSKVVE</sequence>
<dbReference type="GO" id="GO:0005524">
    <property type="term" value="F:ATP binding"/>
    <property type="evidence" value="ECO:0007669"/>
    <property type="project" value="InterPro"/>
</dbReference>
<comment type="cofactor">
    <cofactor evidence="9">
        <name>Zn(2+)</name>
        <dbReference type="ChEBI" id="CHEBI:29105"/>
    </cofactor>
    <text evidence="9">Binds 2 Zn(2+) ions per monomer.</text>
</comment>
<name>A0A7Z7LGM6_9BACT</name>
<evidence type="ECO:0000259" key="11">
    <source>
        <dbReference type="PROSITE" id="PS50076"/>
    </source>
</evidence>
<feature type="binding site" evidence="9">
    <location>
        <position position="164"/>
    </location>
    <ligand>
        <name>Zn(2+)</name>
        <dbReference type="ChEBI" id="CHEBI:29105"/>
        <label>1</label>
    </ligand>
</feature>
<keyword evidence="9" id="KW-0235">DNA replication</keyword>
<dbReference type="InterPro" id="IPR008971">
    <property type="entry name" value="HSP40/DnaJ_pept-bd"/>
</dbReference>